<dbReference type="Proteomes" id="UP000319160">
    <property type="component" value="Unassembled WGS sequence"/>
</dbReference>
<name>A0A553HX56_9PEZI</name>
<reference evidence="12" key="1">
    <citation type="submission" date="2019-06" db="EMBL/GenBank/DDBJ databases">
        <title>Draft genome sequence of the griseofulvin-producing fungus Xylaria cubensis strain G536.</title>
        <authorList>
            <person name="Mead M.E."/>
            <person name="Raja H.A."/>
            <person name="Steenwyk J.L."/>
            <person name="Knowles S.L."/>
            <person name="Oberlies N.H."/>
            <person name="Rokas A."/>
        </authorList>
    </citation>
    <scope>NUCLEOTIDE SEQUENCE [LARGE SCALE GENOMIC DNA]</scope>
    <source>
        <strain evidence="12">G536</strain>
    </source>
</reference>
<dbReference type="InterPro" id="IPR038459">
    <property type="entry name" value="MT_TRM10-typ_sf"/>
</dbReference>
<evidence type="ECO:0000256" key="5">
    <source>
        <dbReference type="ARBA" id="ARBA00022691"/>
    </source>
</evidence>
<dbReference type="EMBL" id="VFLP01000036">
    <property type="protein sequence ID" value="TRX92517.1"/>
    <property type="molecule type" value="Genomic_DNA"/>
</dbReference>
<evidence type="ECO:0000256" key="6">
    <source>
        <dbReference type="ARBA" id="ARBA00031792"/>
    </source>
</evidence>
<dbReference type="AlphaFoldDB" id="A0A553HX56"/>
<feature type="domain" description="SAM-dependent MTase TRM10-type" evidence="10">
    <location>
        <begin position="132"/>
        <end position="380"/>
    </location>
</feature>
<comment type="catalytic activity">
    <reaction evidence="8">
        <text>guanosine(9) in tRNA + S-adenosyl-L-methionine = N(1)-methylguanosine(9) in tRNA + S-adenosyl-L-homocysteine + H(+)</text>
        <dbReference type="Rhea" id="RHEA:43156"/>
        <dbReference type="Rhea" id="RHEA-COMP:10367"/>
        <dbReference type="Rhea" id="RHEA-COMP:10368"/>
        <dbReference type="ChEBI" id="CHEBI:15378"/>
        <dbReference type="ChEBI" id="CHEBI:57856"/>
        <dbReference type="ChEBI" id="CHEBI:59789"/>
        <dbReference type="ChEBI" id="CHEBI:73542"/>
        <dbReference type="ChEBI" id="CHEBI:74269"/>
        <dbReference type="EC" id="2.1.1.221"/>
    </reaction>
</comment>
<comment type="caution">
    <text evidence="11">The sequence shown here is derived from an EMBL/GenBank/DDBJ whole genome shotgun (WGS) entry which is preliminary data.</text>
</comment>
<proteinExistence type="predicted"/>
<keyword evidence="12" id="KW-1185">Reference proteome</keyword>
<gene>
    <name evidence="11" type="ORF">FHL15_006684</name>
</gene>
<dbReference type="GO" id="GO:0002939">
    <property type="term" value="P:tRNA N1-guanine methylation"/>
    <property type="evidence" value="ECO:0007669"/>
    <property type="project" value="TreeGrafter"/>
</dbReference>
<feature type="compositionally biased region" description="Low complexity" evidence="9">
    <location>
        <begin position="251"/>
        <end position="260"/>
    </location>
</feature>
<evidence type="ECO:0000256" key="7">
    <source>
        <dbReference type="ARBA" id="ARBA00032166"/>
    </source>
</evidence>
<dbReference type="InterPro" id="IPR028564">
    <property type="entry name" value="MT_TRM10-typ"/>
</dbReference>
<keyword evidence="4" id="KW-0808">Transferase</keyword>
<accession>A0A553HX56</accession>
<dbReference type="EC" id="2.1.1.221" evidence="1"/>
<feature type="compositionally biased region" description="Basic residues" evidence="9">
    <location>
        <begin position="98"/>
        <end position="112"/>
    </location>
</feature>
<feature type="compositionally biased region" description="Polar residues" evidence="9">
    <location>
        <begin position="65"/>
        <end position="78"/>
    </location>
</feature>
<feature type="region of interest" description="Disordered" evidence="9">
    <location>
        <begin position="251"/>
        <end position="277"/>
    </location>
</feature>
<dbReference type="GO" id="GO:0000049">
    <property type="term" value="F:tRNA binding"/>
    <property type="evidence" value="ECO:0007669"/>
    <property type="project" value="TreeGrafter"/>
</dbReference>
<evidence type="ECO:0000313" key="12">
    <source>
        <dbReference type="Proteomes" id="UP000319160"/>
    </source>
</evidence>
<dbReference type="GO" id="GO:0005634">
    <property type="term" value="C:nucleus"/>
    <property type="evidence" value="ECO:0007669"/>
    <property type="project" value="TreeGrafter"/>
</dbReference>
<dbReference type="PROSITE" id="PS51675">
    <property type="entry name" value="SAM_MT_TRM10"/>
    <property type="match status" value="1"/>
</dbReference>
<dbReference type="PANTHER" id="PTHR13563:SF13">
    <property type="entry name" value="TRNA METHYLTRANSFERASE 10 HOMOLOG A"/>
    <property type="match status" value="1"/>
</dbReference>
<evidence type="ECO:0000256" key="2">
    <source>
        <dbReference type="ARBA" id="ARBA00020451"/>
    </source>
</evidence>
<dbReference type="GO" id="GO:0052905">
    <property type="term" value="F:tRNA (guanosine(9)-N1)-methyltransferase activity"/>
    <property type="evidence" value="ECO:0007669"/>
    <property type="project" value="UniProtKB-EC"/>
</dbReference>
<protein>
    <recommendedName>
        <fullName evidence="2">tRNA (guanine(9)-N1)-methyltransferase</fullName>
        <ecNumber evidence="1">2.1.1.221</ecNumber>
    </recommendedName>
    <alternativeName>
        <fullName evidence="7">tRNA methyltransferase 10</fullName>
    </alternativeName>
    <alternativeName>
        <fullName evidence="6">tRNA(m1G9)-methyltransferase</fullName>
    </alternativeName>
</protein>
<keyword evidence="3" id="KW-0489">Methyltransferase</keyword>
<dbReference type="PANTHER" id="PTHR13563">
    <property type="entry name" value="TRNA (GUANINE-9-) METHYLTRANSFERASE"/>
    <property type="match status" value="1"/>
</dbReference>
<feature type="compositionally biased region" description="Basic and acidic residues" evidence="9">
    <location>
        <begin position="459"/>
        <end position="474"/>
    </location>
</feature>
<evidence type="ECO:0000256" key="4">
    <source>
        <dbReference type="ARBA" id="ARBA00022679"/>
    </source>
</evidence>
<evidence type="ECO:0000256" key="3">
    <source>
        <dbReference type="ARBA" id="ARBA00022603"/>
    </source>
</evidence>
<feature type="compositionally biased region" description="Basic and acidic residues" evidence="9">
    <location>
        <begin position="433"/>
        <end position="452"/>
    </location>
</feature>
<evidence type="ECO:0000256" key="1">
    <source>
        <dbReference type="ARBA" id="ARBA00012797"/>
    </source>
</evidence>
<dbReference type="Gene3D" id="3.40.1280.30">
    <property type="match status" value="1"/>
</dbReference>
<dbReference type="STRING" id="2512241.A0A553HX56"/>
<evidence type="ECO:0000256" key="8">
    <source>
        <dbReference type="ARBA" id="ARBA00048434"/>
    </source>
</evidence>
<evidence type="ECO:0000313" key="11">
    <source>
        <dbReference type="EMBL" id="TRX92517.1"/>
    </source>
</evidence>
<feature type="region of interest" description="Disordered" evidence="9">
    <location>
        <begin position="1"/>
        <end position="141"/>
    </location>
</feature>
<sequence>MEFSKAIQLESTAAEEPIIDDNVEPNHHADTGDSPNGGRGVKRPAEDDLSGDDEYDHRDTDPAQPVNTSGEATSMSKSQLKKLKRRNKWEESKEDRRLKRRDKRHERQARRRAERDEECAAAAAEGREPILTSDRQRHKSQTGTRVPVTIIIDCQFEKYMHEAELISLSSQVTRCYSDNRGARYPVHLYISSYSGFIKERNETVLENQHLKWKGIRLCEGEFTEVANEAKESMAGPNAGEMIDLLQQGSSGESISCASSAPANTNRAKSAPTPSPEAEDVDKSIVYLTADSPYTLSRLEPNTCYVIGGIIDKNREKGLCYQIARGKNVRTAKLPISEYMIMQHRHVLATNHVLEIMLKWLETGDWGTAFLSVIPTRKGGKLKTNEGTPIETVEKETEKKPGDIKVEDDIQEVNKPLSAAQDVPMTENVNNVTEVERDNAEEGLTRNALDEPRWSAPPLELEKVKSVDDKPTDDI</sequence>
<evidence type="ECO:0000256" key="9">
    <source>
        <dbReference type="SAM" id="MobiDB-lite"/>
    </source>
</evidence>
<feature type="region of interest" description="Disordered" evidence="9">
    <location>
        <begin position="415"/>
        <end position="474"/>
    </location>
</feature>
<dbReference type="OrthoDB" id="278300at2759"/>
<feature type="compositionally biased region" description="Basic and acidic residues" evidence="9">
    <location>
        <begin position="88"/>
        <end position="97"/>
    </location>
</feature>
<keyword evidence="5" id="KW-0949">S-adenosyl-L-methionine</keyword>
<dbReference type="InterPro" id="IPR007356">
    <property type="entry name" value="tRNA_m1G_MeTrfase_euk"/>
</dbReference>
<evidence type="ECO:0000259" key="10">
    <source>
        <dbReference type="PROSITE" id="PS51675"/>
    </source>
</evidence>
<dbReference type="CDD" id="cd18089">
    <property type="entry name" value="SPOUT_Trm10-like"/>
    <property type="match status" value="1"/>
</dbReference>
<organism evidence="11 12">
    <name type="scientific">Xylaria flabelliformis</name>
    <dbReference type="NCBI Taxonomy" id="2512241"/>
    <lineage>
        <taxon>Eukaryota</taxon>
        <taxon>Fungi</taxon>
        <taxon>Dikarya</taxon>
        <taxon>Ascomycota</taxon>
        <taxon>Pezizomycotina</taxon>
        <taxon>Sordariomycetes</taxon>
        <taxon>Xylariomycetidae</taxon>
        <taxon>Xylariales</taxon>
        <taxon>Xylariaceae</taxon>
        <taxon>Xylaria</taxon>
    </lineage>
</organism>